<dbReference type="RefSeq" id="WP_353635417.1">
    <property type="nucleotide sequence ID" value="NZ_CP159205.1"/>
</dbReference>
<name>A0AAU8CIE6_9EURY</name>
<organism evidence="1">
    <name type="scientific">Halobacterium sp. NMX12-1</name>
    <dbReference type="NCBI Taxonomy" id="3166650"/>
    <lineage>
        <taxon>Archaea</taxon>
        <taxon>Methanobacteriati</taxon>
        <taxon>Methanobacteriota</taxon>
        <taxon>Stenosarchaea group</taxon>
        <taxon>Halobacteria</taxon>
        <taxon>Halobacteriales</taxon>
        <taxon>Halobacteriaceae</taxon>
        <taxon>Halobacterium</taxon>
    </lineage>
</organism>
<accession>A0AAU8CIE6</accession>
<protein>
    <submittedName>
        <fullName evidence="1">Uncharacterized protein</fullName>
    </submittedName>
</protein>
<proteinExistence type="predicted"/>
<dbReference type="KEGG" id="hanx:ABSL23_16240"/>
<dbReference type="GeneID" id="91110732"/>
<geneLocation type="plasmid" evidence="1">
    <name>pNMX12-1_211</name>
</geneLocation>
<sequence>MADDDEPVQHCRLDTGVDIPNALEAAGIEYLDVDDTRTIVIYQSAILMVTATEGDASAAQAFDVALWEPPVEDADRDPVDLLTTFIDDIVATVNGSRR</sequence>
<evidence type="ECO:0000313" key="1">
    <source>
        <dbReference type="EMBL" id="XCF18082.1"/>
    </source>
</evidence>
<gene>
    <name evidence="1" type="ORF">ABSL23_16240</name>
</gene>
<dbReference type="EMBL" id="CP159205">
    <property type="protein sequence ID" value="XCF18082.1"/>
    <property type="molecule type" value="Genomic_DNA"/>
</dbReference>
<reference evidence="1" key="1">
    <citation type="submission" date="2024-06" db="EMBL/GenBank/DDBJ databases">
        <title>Genome Sequence of an extremely halophilic archaeon isolated from Permian era halite, Salado Formation, Carlsbad, New Mexico: Halobacterium sp. strain NMX12-1.</title>
        <authorList>
            <person name="Sotoa L."/>
            <person name="DasSarma P."/>
            <person name="Anton B.P."/>
            <person name="Vincze T."/>
            <person name="Verma I."/>
            <person name="Eralp B."/>
            <person name="Powers D.W."/>
            <person name="Dozier B.L."/>
            <person name="Roberts R.J."/>
            <person name="DasSarma S."/>
        </authorList>
    </citation>
    <scope>NUCLEOTIDE SEQUENCE</scope>
    <source>
        <strain evidence="1">NMX12-1</strain>
        <plasmid evidence="1">pNMX12-1_211</plasmid>
    </source>
</reference>
<dbReference type="AlphaFoldDB" id="A0AAU8CIE6"/>
<keyword evidence="1" id="KW-0614">Plasmid</keyword>